<dbReference type="AlphaFoldDB" id="A0A1H0RFR7"/>
<dbReference type="EMBL" id="FNJL01000010">
    <property type="protein sequence ID" value="SDP27748.1"/>
    <property type="molecule type" value="Genomic_DNA"/>
</dbReference>
<proteinExistence type="predicted"/>
<dbReference type="RefSeq" id="WP_092834142.1">
    <property type="nucleotide sequence ID" value="NZ_FNJL01000010.1"/>
</dbReference>
<dbReference type="OrthoDB" id="8856335at2"/>
<protein>
    <recommendedName>
        <fullName evidence="2">Surface-adhesin protein E-like domain-containing protein</fullName>
    </recommendedName>
</protein>
<evidence type="ECO:0000259" key="2">
    <source>
        <dbReference type="Pfam" id="PF16747"/>
    </source>
</evidence>
<evidence type="ECO:0000313" key="4">
    <source>
        <dbReference type="Proteomes" id="UP000199317"/>
    </source>
</evidence>
<dbReference type="Pfam" id="PF16747">
    <property type="entry name" value="Adhesin_E"/>
    <property type="match status" value="1"/>
</dbReference>
<name>A0A1H0RFR7_9BURK</name>
<evidence type="ECO:0000313" key="3">
    <source>
        <dbReference type="EMBL" id="SDP27748.1"/>
    </source>
</evidence>
<sequence length="140" mass="15535">MHLLIAGVLLASLSLSSAADGGWFTVYGDPVQSERDLIQIRPASIAHLEGDLISVEVRVTRDTLREAYGGGQYRGHQSLAVVDCAQREAWYTRMRFYAQPGWNGAASTERTFRQGEAPVTFKAIPDQADRLVRAACRLRR</sequence>
<accession>A0A1H0RFR7</accession>
<dbReference type="InterPro" id="IPR031939">
    <property type="entry name" value="Adhesin_E-like"/>
</dbReference>
<feature type="domain" description="Surface-adhesin protein E-like" evidence="2">
    <location>
        <begin position="40"/>
        <end position="137"/>
    </location>
</feature>
<organism evidence="3 4">
    <name type="scientific">Paracidovorax cattleyae</name>
    <dbReference type="NCBI Taxonomy" id="80868"/>
    <lineage>
        <taxon>Bacteria</taxon>
        <taxon>Pseudomonadati</taxon>
        <taxon>Pseudomonadota</taxon>
        <taxon>Betaproteobacteria</taxon>
        <taxon>Burkholderiales</taxon>
        <taxon>Comamonadaceae</taxon>
        <taxon>Paracidovorax</taxon>
    </lineage>
</organism>
<keyword evidence="4" id="KW-1185">Reference proteome</keyword>
<dbReference type="Proteomes" id="UP000199317">
    <property type="component" value="Unassembled WGS sequence"/>
</dbReference>
<keyword evidence="1" id="KW-0732">Signal</keyword>
<evidence type="ECO:0000256" key="1">
    <source>
        <dbReference type="SAM" id="SignalP"/>
    </source>
</evidence>
<feature type="chain" id="PRO_5011736349" description="Surface-adhesin protein E-like domain-containing protein" evidence="1">
    <location>
        <begin position="19"/>
        <end position="140"/>
    </location>
</feature>
<gene>
    <name evidence="3" type="ORF">SAMN04489708_11022</name>
</gene>
<reference evidence="4" key="1">
    <citation type="submission" date="2016-10" db="EMBL/GenBank/DDBJ databases">
        <authorList>
            <person name="Varghese N."/>
            <person name="Submissions S."/>
        </authorList>
    </citation>
    <scope>NUCLEOTIDE SEQUENCE [LARGE SCALE GENOMIC DNA]</scope>
    <source>
        <strain evidence="4">DSM 17101</strain>
    </source>
</reference>
<feature type="signal peptide" evidence="1">
    <location>
        <begin position="1"/>
        <end position="18"/>
    </location>
</feature>